<name>A0A2P2QSS0_RHIMU</name>
<evidence type="ECO:0000313" key="1">
    <source>
        <dbReference type="EMBL" id="MBX69914.1"/>
    </source>
</evidence>
<dbReference type="AlphaFoldDB" id="A0A2P2QSS0"/>
<accession>A0A2P2QSS0</accession>
<protein>
    <submittedName>
        <fullName evidence="1">Uncharacterized protein</fullName>
    </submittedName>
</protein>
<dbReference type="EMBL" id="GGEC01089430">
    <property type="protein sequence ID" value="MBX69914.1"/>
    <property type="molecule type" value="Transcribed_RNA"/>
</dbReference>
<proteinExistence type="predicted"/>
<organism evidence="1">
    <name type="scientific">Rhizophora mucronata</name>
    <name type="common">Asiatic mangrove</name>
    <dbReference type="NCBI Taxonomy" id="61149"/>
    <lineage>
        <taxon>Eukaryota</taxon>
        <taxon>Viridiplantae</taxon>
        <taxon>Streptophyta</taxon>
        <taxon>Embryophyta</taxon>
        <taxon>Tracheophyta</taxon>
        <taxon>Spermatophyta</taxon>
        <taxon>Magnoliopsida</taxon>
        <taxon>eudicotyledons</taxon>
        <taxon>Gunneridae</taxon>
        <taxon>Pentapetalae</taxon>
        <taxon>rosids</taxon>
        <taxon>fabids</taxon>
        <taxon>Malpighiales</taxon>
        <taxon>Rhizophoraceae</taxon>
        <taxon>Rhizophora</taxon>
    </lineage>
</organism>
<sequence>MSSLHPKRRGMEKSSRHIFLVALVLCWLVPRLLGLC</sequence>
<reference evidence="1" key="1">
    <citation type="submission" date="2018-02" db="EMBL/GenBank/DDBJ databases">
        <title>Rhizophora mucronata_Transcriptome.</title>
        <authorList>
            <person name="Meera S.P."/>
            <person name="Sreeshan A."/>
            <person name="Augustine A."/>
        </authorList>
    </citation>
    <scope>NUCLEOTIDE SEQUENCE</scope>
    <source>
        <tissue evidence="1">Leaf</tissue>
    </source>
</reference>